<feature type="binding site" evidence="19">
    <location>
        <begin position="54"/>
        <end position="57"/>
    </location>
    <ligand>
        <name>GTP</name>
        <dbReference type="ChEBI" id="CHEBI:37565"/>
    </ligand>
</feature>
<dbReference type="GO" id="GO:0008820">
    <property type="term" value="F:cobinamide phosphate guanylyltransferase activity"/>
    <property type="evidence" value="ECO:0007669"/>
    <property type="project" value="UniProtKB-EC"/>
</dbReference>
<dbReference type="SUPFAM" id="SSF52540">
    <property type="entry name" value="P-loop containing nucleoside triphosphate hydrolases"/>
    <property type="match status" value="1"/>
</dbReference>
<dbReference type="Proteomes" id="UP000199611">
    <property type="component" value="Unassembled WGS sequence"/>
</dbReference>
<sequence length="179" mass="19727">MKLFPGVHLVIGGARSGKSLHAEKLALTFPAPRVYLATSLALDRETAERIAAHRKRRGSEWTTVEEPYRLADALERAKRLGNVVLVDCVTMWLTNLLLSDSFDAQREVDFLCNLLAKEQEIPIIVVSNEVGLGIVPENELARSFRDLSGITNQKLADLASTVTWMVAGIPVVVKDGHPE</sequence>
<dbReference type="InterPro" id="IPR027417">
    <property type="entry name" value="P-loop_NTPase"/>
</dbReference>
<evidence type="ECO:0000256" key="8">
    <source>
        <dbReference type="ARBA" id="ARBA00012016"/>
    </source>
</evidence>
<evidence type="ECO:0000256" key="5">
    <source>
        <dbReference type="ARBA" id="ARBA00004692"/>
    </source>
</evidence>
<evidence type="ECO:0000256" key="6">
    <source>
        <dbReference type="ARBA" id="ARBA00005159"/>
    </source>
</evidence>
<dbReference type="Pfam" id="PF02283">
    <property type="entry name" value="CobU"/>
    <property type="match status" value="1"/>
</dbReference>
<keyword evidence="12 19" id="KW-0547">Nucleotide-binding</keyword>
<reference evidence="20 21" key="1">
    <citation type="submission" date="2016-10" db="EMBL/GenBank/DDBJ databases">
        <authorList>
            <person name="de Groot N.N."/>
        </authorList>
    </citation>
    <scope>NUCLEOTIDE SEQUENCE [LARGE SCALE GENOMIC DNA]</scope>
    <source>
        <strain evidence="20 21">DSM 9990</strain>
    </source>
</reference>
<evidence type="ECO:0000256" key="17">
    <source>
        <dbReference type="ARBA" id="ARBA00030571"/>
    </source>
</evidence>
<dbReference type="EC" id="2.7.1.156" evidence="8"/>
<dbReference type="PANTHER" id="PTHR34848">
    <property type="match status" value="1"/>
</dbReference>
<dbReference type="PIRSF" id="PIRSF006135">
    <property type="entry name" value="CobU"/>
    <property type="match status" value="1"/>
</dbReference>
<comment type="catalytic activity">
    <reaction evidence="1">
        <text>adenosylcob(III)inamide + ATP = adenosylcob(III)inamide phosphate + ADP + H(+)</text>
        <dbReference type="Rhea" id="RHEA:15769"/>
        <dbReference type="ChEBI" id="CHEBI:2480"/>
        <dbReference type="ChEBI" id="CHEBI:15378"/>
        <dbReference type="ChEBI" id="CHEBI:30616"/>
        <dbReference type="ChEBI" id="CHEBI:58502"/>
        <dbReference type="ChEBI" id="CHEBI:456216"/>
        <dbReference type="EC" id="2.7.1.156"/>
    </reaction>
</comment>
<evidence type="ECO:0000256" key="12">
    <source>
        <dbReference type="ARBA" id="ARBA00022741"/>
    </source>
</evidence>
<evidence type="ECO:0000256" key="19">
    <source>
        <dbReference type="PIRSR" id="PIRSR006135-2"/>
    </source>
</evidence>
<evidence type="ECO:0000256" key="18">
    <source>
        <dbReference type="PIRSR" id="PIRSR006135-1"/>
    </source>
</evidence>
<keyword evidence="20" id="KW-0548">Nucleotidyltransferase</keyword>
<dbReference type="AlphaFoldDB" id="A0A1I4RAS8"/>
<protein>
    <recommendedName>
        <fullName evidence="16">Adenosylcobinamide kinase</fullName>
        <ecNumber evidence="8">2.7.1.156</ecNumber>
        <ecNumber evidence="9">2.7.7.62</ecNumber>
    </recommendedName>
    <alternativeName>
        <fullName evidence="17">Adenosylcobinamide-phosphate guanylyltransferase</fullName>
    </alternativeName>
</protein>
<comment type="similarity">
    <text evidence="7">Belongs to the CobU/CobP family.</text>
</comment>
<accession>A0A1I4RAS8</accession>
<comment type="catalytic activity">
    <reaction evidence="3">
        <text>adenosylcob(III)inamide + GTP = adenosylcob(III)inamide phosphate + GDP + H(+)</text>
        <dbReference type="Rhea" id="RHEA:15765"/>
        <dbReference type="ChEBI" id="CHEBI:2480"/>
        <dbReference type="ChEBI" id="CHEBI:15378"/>
        <dbReference type="ChEBI" id="CHEBI:37565"/>
        <dbReference type="ChEBI" id="CHEBI:58189"/>
        <dbReference type="ChEBI" id="CHEBI:58502"/>
        <dbReference type="EC" id="2.7.1.156"/>
    </reaction>
</comment>
<comment type="pathway">
    <text evidence="6">Cofactor biosynthesis; adenosylcobalamin biosynthesis; adenosylcobalamin from cob(II)yrinate a,c-diamide: step 5/7.</text>
</comment>
<comment type="function">
    <text evidence="4">Catalyzes ATP-dependent phosphorylation of adenosylcobinamide and addition of GMP to adenosylcobinamide phosphate.</text>
</comment>
<feature type="active site" description="GMP-histidine intermediate" evidence="18">
    <location>
        <position position="53"/>
    </location>
</feature>
<evidence type="ECO:0000256" key="2">
    <source>
        <dbReference type="ARBA" id="ARBA00000711"/>
    </source>
</evidence>
<evidence type="ECO:0000256" key="1">
    <source>
        <dbReference type="ARBA" id="ARBA00000312"/>
    </source>
</evidence>
<evidence type="ECO:0000256" key="10">
    <source>
        <dbReference type="ARBA" id="ARBA00022573"/>
    </source>
</evidence>
<evidence type="ECO:0000256" key="7">
    <source>
        <dbReference type="ARBA" id="ARBA00007490"/>
    </source>
</evidence>
<keyword evidence="10" id="KW-0169">Cobalamin biosynthesis</keyword>
<evidence type="ECO:0000256" key="16">
    <source>
        <dbReference type="ARBA" id="ARBA00029570"/>
    </source>
</evidence>
<proteinExistence type="inferred from homology"/>
<feature type="binding site" evidence="19">
    <location>
        <begin position="37"/>
        <end position="39"/>
    </location>
    <ligand>
        <name>GTP</name>
        <dbReference type="ChEBI" id="CHEBI:37565"/>
    </ligand>
</feature>
<dbReference type="GO" id="GO:0005525">
    <property type="term" value="F:GTP binding"/>
    <property type="evidence" value="ECO:0007669"/>
    <property type="project" value="UniProtKB-KW"/>
</dbReference>
<evidence type="ECO:0000256" key="9">
    <source>
        <dbReference type="ARBA" id="ARBA00012523"/>
    </source>
</evidence>
<feature type="binding site" evidence="19">
    <location>
        <position position="65"/>
    </location>
    <ligand>
        <name>GTP</name>
        <dbReference type="ChEBI" id="CHEBI:37565"/>
    </ligand>
</feature>
<dbReference type="CDD" id="cd00544">
    <property type="entry name" value="CobU"/>
    <property type="match status" value="1"/>
</dbReference>
<dbReference type="UniPathway" id="UPA00148">
    <property type="reaction ID" value="UER00236"/>
</dbReference>
<comment type="catalytic activity">
    <reaction evidence="2">
        <text>adenosylcob(III)inamide phosphate + GTP + H(+) = adenosylcob(III)inamide-GDP + diphosphate</text>
        <dbReference type="Rhea" id="RHEA:22712"/>
        <dbReference type="ChEBI" id="CHEBI:15378"/>
        <dbReference type="ChEBI" id="CHEBI:33019"/>
        <dbReference type="ChEBI" id="CHEBI:37565"/>
        <dbReference type="ChEBI" id="CHEBI:58502"/>
        <dbReference type="ChEBI" id="CHEBI:60487"/>
        <dbReference type="EC" id="2.7.7.62"/>
    </reaction>
</comment>
<name>A0A1I4RAS8_9BACT</name>
<dbReference type="OrthoDB" id="9788370at2"/>
<dbReference type="EMBL" id="FOUU01000001">
    <property type="protein sequence ID" value="SFM49319.1"/>
    <property type="molecule type" value="Genomic_DNA"/>
</dbReference>
<dbReference type="InterPro" id="IPR003203">
    <property type="entry name" value="CobU/CobP"/>
</dbReference>
<evidence type="ECO:0000256" key="4">
    <source>
        <dbReference type="ARBA" id="ARBA00003889"/>
    </source>
</evidence>
<gene>
    <name evidence="20" type="ORF">SAMN05660836_00510</name>
</gene>
<keyword evidence="13 20" id="KW-0418">Kinase</keyword>
<keyword evidence="14" id="KW-0067">ATP-binding</keyword>
<evidence type="ECO:0000256" key="13">
    <source>
        <dbReference type="ARBA" id="ARBA00022777"/>
    </source>
</evidence>
<feature type="binding site" evidence="19">
    <location>
        <begin position="12"/>
        <end position="19"/>
    </location>
    <ligand>
        <name>GTP</name>
        <dbReference type="ChEBI" id="CHEBI:37565"/>
    </ligand>
</feature>
<evidence type="ECO:0000256" key="14">
    <source>
        <dbReference type="ARBA" id="ARBA00022840"/>
    </source>
</evidence>
<comment type="pathway">
    <text evidence="5">Cofactor biosynthesis; adenosylcobalamin biosynthesis; adenosylcobalamin from cob(II)yrinate a,c-diamide: step 6/7.</text>
</comment>
<dbReference type="Gene3D" id="3.40.50.300">
    <property type="entry name" value="P-loop containing nucleotide triphosphate hydrolases"/>
    <property type="match status" value="1"/>
</dbReference>
<evidence type="ECO:0000256" key="15">
    <source>
        <dbReference type="ARBA" id="ARBA00023134"/>
    </source>
</evidence>
<dbReference type="RefSeq" id="WP_093393231.1">
    <property type="nucleotide sequence ID" value="NZ_FOUU01000001.1"/>
</dbReference>
<keyword evidence="21" id="KW-1185">Reference proteome</keyword>
<dbReference type="NCBIfam" id="NF004469">
    <property type="entry name" value="PRK05800.1"/>
    <property type="match status" value="1"/>
</dbReference>
<evidence type="ECO:0000256" key="11">
    <source>
        <dbReference type="ARBA" id="ARBA00022679"/>
    </source>
</evidence>
<dbReference type="PANTHER" id="PTHR34848:SF1">
    <property type="entry name" value="BIFUNCTIONAL ADENOSYLCOBALAMIN BIOSYNTHESIS PROTEIN COBU"/>
    <property type="match status" value="1"/>
</dbReference>
<keyword evidence="11 20" id="KW-0808">Transferase</keyword>
<dbReference type="EC" id="2.7.7.62" evidence="9"/>
<evidence type="ECO:0000313" key="20">
    <source>
        <dbReference type="EMBL" id="SFM49319.1"/>
    </source>
</evidence>
<dbReference type="STRING" id="39841.SAMN05660836_00510"/>
<dbReference type="GO" id="GO:0005524">
    <property type="term" value="F:ATP binding"/>
    <property type="evidence" value="ECO:0007669"/>
    <property type="project" value="UniProtKB-KW"/>
</dbReference>
<feature type="binding site" evidence="19">
    <location>
        <position position="87"/>
    </location>
    <ligand>
        <name>GTP</name>
        <dbReference type="ChEBI" id="CHEBI:37565"/>
    </ligand>
</feature>
<organism evidence="20 21">
    <name type="scientific">Thermodesulforhabdus norvegica</name>
    <dbReference type="NCBI Taxonomy" id="39841"/>
    <lineage>
        <taxon>Bacteria</taxon>
        <taxon>Pseudomonadati</taxon>
        <taxon>Thermodesulfobacteriota</taxon>
        <taxon>Syntrophobacteria</taxon>
        <taxon>Syntrophobacterales</taxon>
        <taxon>Thermodesulforhabdaceae</taxon>
        <taxon>Thermodesulforhabdus</taxon>
    </lineage>
</organism>
<evidence type="ECO:0000313" key="21">
    <source>
        <dbReference type="Proteomes" id="UP000199611"/>
    </source>
</evidence>
<dbReference type="GO" id="GO:0009236">
    <property type="term" value="P:cobalamin biosynthetic process"/>
    <property type="evidence" value="ECO:0007669"/>
    <property type="project" value="UniProtKB-UniPathway"/>
</dbReference>
<keyword evidence="15 19" id="KW-0342">GTP-binding</keyword>
<evidence type="ECO:0000256" key="3">
    <source>
        <dbReference type="ARBA" id="ARBA00001522"/>
    </source>
</evidence>
<dbReference type="GO" id="GO:0043752">
    <property type="term" value="F:adenosylcobinamide kinase activity"/>
    <property type="evidence" value="ECO:0007669"/>
    <property type="project" value="UniProtKB-EC"/>
</dbReference>